<comment type="similarity">
    <text evidence="10">Belongs to the peptidase M15 family.</text>
</comment>
<evidence type="ECO:0000256" key="8">
    <source>
        <dbReference type="ARBA" id="ARBA00023049"/>
    </source>
</evidence>
<dbReference type="Pfam" id="PF05951">
    <property type="entry name" value="Peptidase_M15_2"/>
    <property type="match status" value="1"/>
</dbReference>
<keyword evidence="4" id="KW-0479">Metal-binding</keyword>
<comment type="pathway">
    <text evidence="2">Cell wall biogenesis; cell wall polysaccharide biosynthesis.</text>
</comment>
<organism evidence="13 14">
    <name type="scientific">Nitratireductor kimnyeongensis</name>
    <dbReference type="NCBI Taxonomy" id="430679"/>
    <lineage>
        <taxon>Bacteria</taxon>
        <taxon>Pseudomonadati</taxon>
        <taxon>Pseudomonadota</taxon>
        <taxon>Alphaproteobacteria</taxon>
        <taxon>Hyphomicrobiales</taxon>
        <taxon>Phyllobacteriaceae</taxon>
        <taxon>Nitratireductor</taxon>
    </lineage>
</organism>
<reference evidence="14" key="1">
    <citation type="journal article" date="2019" name="Int. J. Syst. Evol. Microbiol.">
        <title>The Global Catalogue of Microorganisms (GCM) 10K type strain sequencing project: providing services to taxonomists for standard genome sequencing and annotation.</title>
        <authorList>
            <consortium name="The Broad Institute Genomics Platform"/>
            <consortium name="The Broad Institute Genome Sequencing Center for Infectious Disease"/>
            <person name="Wu L."/>
            <person name="Ma J."/>
        </authorList>
    </citation>
    <scope>NUCLEOTIDE SEQUENCE [LARGE SCALE GENOMIC DNA]</scope>
    <source>
        <strain evidence="14">JCM 3366</strain>
    </source>
</reference>
<dbReference type="InterPro" id="IPR009045">
    <property type="entry name" value="Zn_M74/Hedgehog-like"/>
</dbReference>
<evidence type="ECO:0000256" key="9">
    <source>
        <dbReference type="ARBA" id="ARBA00023316"/>
    </source>
</evidence>
<feature type="region of interest" description="Disordered" evidence="12">
    <location>
        <begin position="260"/>
        <end position="302"/>
    </location>
</feature>
<proteinExistence type="inferred from homology"/>
<keyword evidence="8" id="KW-0482">Metalloprotease</keyword>
<evidence type="ECO:0000256" key="2">
    <source>
        <dbReference type="ARBA" id="ARBA00004776"/>
    </source>
</evidence>
<evidence type="ECO:0000313" key="14">
    <source>
        <dbReference type="Proteomes" id="UP001596107"/>
    </source>
</evidence>
<dbReference type="PANTHER" id="PTHR37425:SF1">
    <property type="entry name" value="OUTER MEMBRANE PROTEIN"/>
    <property type="match status" value="1"/>
</dbReference>
<dbReference type="SUPFAM" id="SSF55166">
    <property type="entry name" value="Hedgehog/DD-peptidase"/>
    <property type="match status" value="1"/>
</dbReference>
<keyword evidence="14" id="KW-1185">Reference proteome</keyword>
<evidence type="ECO:0000256" key="12">
    <source>
        <dbReference type="SAM" id="MobiDB-lite"/>
    </source>
</evidence>
<dbReference type="CDD" id="cd14844">
    <property type="entry name" value="Zn-DD-carboxypeptidase_like"/>
    <property type="match status" value="1"/>
</dbReference>
<dbReference type="Proteomes" id="UP001596107">
    <property type="component" value="Unassembled WGS sequence"/>
</dbReference>
<evidence type="ECO:0000256" key="6">
    <source>
        <dbReference type="ARBA" id="ARBA00022801"/>
    </source>
</evidence>
<gene>
    <name evidence="13" type="ORF">ACFPOD_08980</name>
</gene>
<evidence type="ECO:0000256" key="7">
    <source>
        <dbReference type="ARBA" id="ARBA00022833"/>
    </source>
</evidence>
<evidence type="ECO:0000256" key="5">
    <source>
        <dbReference type="ARBA" id="ARBA00022729"/>
    </source>
</evidence>
<evidence type="ECO:0000256" key="1">
    <source>
        <dbReference type="ARBA" id="ARBA00001947"/>
    </source>
</evidence>
<dbReference type="InterPro" id="IPR010275">
    <property type="entry name" value="MepK"/>
</dbReference>
<sequence length="595" mass="64048">MKQNDVHVLGWRLPALIRVRLLAGLMLAVGALVAAAPAAHAETRTLKLYFIHTKERAEITYKKNGRYIQSGLKQVNRFLRDWRQNEPTNMDPQVLDLLWEVYRAAGARDYIHVVSAYRSPKTNAMLRSRSSGVAKKSQHMLGKAIDFYIPGVKLSNLRNAALKFQAGGVGYYPRSGSPFIHIDVGGVRHWPRMSRKQLLAVFPDGKTMHVPTDGKPLPGYKQALAAYESRKRNGSSIQVARDSGGGNGRGLLAALFGGGADEEEDTAETTTVVARQQPAARQPEAPAAAPAPQPEPESETPSTILAALPQRSLPTPRAAPRPDVAVGQPLPFEVKPAEETPVIEEATPQNAGTAVLVAANIPIPTRRPEYVPDAATQEALVQMASAQTDAPDAIAGVLAQDTETEQPITTAAYLPMPSERPERATSDEFTLAALPEPRPQAEAEPVKSDFALAGDAEMETSASASSLQEELGQPVSASPRKALLARAEQLPQSRQESRARSTRKSAKPGPSDVARGAQPVVVATLGEAPTRALSQNSMLTEATPPAHPPAFDSEFVRSPETVYTTGFQQDITVADATRFSGKAVNFISMARFRTN</sequence>
<evidence type="ECO:0000256" key="4">
    <source>
        <dbReference type="ARBA" id="ARBA00022723"/>
    </source>
</evidence>
<keyword evidence="6" id="KW-0378">Hydrolase</keyword>
<protein>
    <recommendedName>
        <fullName evidence="11">Murein endopeptidase K</fullName>
    </recommendedName>
</protein>
<feature type="region of interest" description="Disordered" evidence="12">
    <location>
        <begin position="456"/>
        <end position="518"/>
    </location>
</feature>
<comment type="cofactor">
    <cofactor evidence="1">
        <name>Zn(2+)</name>
        <dbReference type="ChEBI" id="CHEBI:29105"/>
    </cofactor>
</comment>
<keyword evidence="7" id="KW-0862">Zinc</keyword>
<evidence type="ECO:0000313" key="13">
    <source>
        <dbReference type="EMBL" id="MFC5585244.1"/>
    </source>
</evidence>
<evidence type="ECO:0000256" key="11">
    <source>
        <dbReference type="ARBA" id="ARBA00093666"/>
    </source>
</evidence>
<dbReference type="Gene3D" id="3.30.1380.10">
    <property type="match status" value="1"/>
</dbReference>
<evidence type="ECO:0000256" key="10">
    <source>
        <dbReference type="ARBA" id="ARBA00093448"/>
    </source>
</evidence>
<evidence type="ECO:0000256" key="3">
    <source>
        <dbReference type="ARBA" id="ARBA00022670"/>
    </source>
</evidence>
<accession>A0ABW0T7F8</accession>
<keyword evidence="3" id="KW-0645">Protease</keyword>
<comment type="caution">
    <text evidence="13">The sequence shown here is derived from an EMBL/GenBank/DDBJ whole genome shotgun (WGS) entry which is preliminary data.</text>
</comment>
<name>A0ABW0T7F8_9HYPH</name>
<feature type="compositionally biased region" description="Low complexity" evidence="12">
    <location>
        <begin position="268"/>
        <end position="288"/>
    </location>
</feature>
<dbReference type="EMBL" id="JBHSNB010000002">
    <property type="protein sequence ID" value="MFC5585244.1"/>
    <property type="molecule type" value="Genomic_DNA"/>
</dbReference>
<keyword evidence="5" id="KW-0732">Signal</keyword>
<keyword evidence="9" id="KW-0961">Cell wall biogenesis/degradation</keyword>
<dbReference type="PANTHER" id="PTHR37425">
    <property type="match status" value="1"/>
</dbReference>